<protein>
    <submittedName>
        <fullName evidence="3">Uncharacterized protein</fullName>
    </submittedName>
</protein>
<keyword evidence="2" id="KW-0472">Membrane</keyword>
<feature type="compositionally biased region" description="Basic and acidic residues" evidence="1">
    <location>
        <begin position="37"/>
        <end position="62"/>
    </location>
</feature>
<evidence type="ECO:0000256" key="1">
    <source>
        <dbReference type="SAM" id="MobiDB-lite"/>
    </source>
</evidence>
<sequence length="143" mass="16995">MSRIPVTAPERDEEQITSSLLRLIRYESATDKCRTEIIRAQERKPKKNERFHQNFHREEKDLSPPNLARSREPKRSRAPNLFDLSRRFSSLFFSLMVIYIRIVFSFGWWYFAQTKLVTLYRHLGEGGSIASFAVSLFFSFIQR</sequence>
<evidence type="ECO:0000313" key="4">
    <source>
        <dbReference type="Proteomes" id="UP001367508"/>
    </source>
</evidence>
<proteinExistence type="predicted"/>
<dbReference type="EMBL" id="JAYMYQ010000006">
    <property type="protein sequence ID" value="KAK7324357.1"/>
    <property type="molecule type" value="Genomic_DNA"/>
</dbReference>
<gene>
    <name evidence="3" type="ORF">VNO77_27890</name>
</gene>
<organism evidence="3 4">
    <name type="scientific">Canavalia gladiata</name>
    <name type="common">Sword bean</name>
    <name type="synonym">Dolichos gladiatus</name>
    <dbReference type="NCBI Taxonomy" id="3824"/>
    <lineage>
        <taxon>Eukaryota</taxon>
        <taxon>Viridiplantae</taxon>
        <taxon>Streptophyta</taxon>
        <taxon>Embryophyta</taxon>
        <taxon>Tracheophyta</taxon>
        <taxon>Spermatophyta</taxon>
        <taxon>Magnoliopsida</taxon>
        <taxon>eudicotyledons</taxon>
        <taxon>Gunneridae</taxon>
        <taxon>Pentapetalae</taxon>
        <taxon>rosids</taxon>
        <taxon>fabids</taxon>
        <taxon>Fabales</taxon>
        <taxon>Fabaceae</taxon>
        <taxon>Papilionoideae</taxon>
        <taxon>50 kb inversion clade</taxon>
        <taxon>NPAAA clade</taxon>
        <taxon>indigoferoid/millettioid clade</taxon>
        <taxon>Phaseoleae</taxon>
        <taxon>Canavalia</taxon>
    </lineage>
</organism>
<keyword evidence="2" id="KW-0812">Transmembrane</keyword>
<feature type="transmembrane region" description="Helical" evidence="2">
    <location>
        <begin position="91"/>
        <end position="111"/>
    </location>
</feature>
<evidence type="ECO:0000313" key="3">
    <source>
        <dbReference type="EMBL" id="KAK7324357.1"/>
    </source>
</evidence>
<keyword evidence="2" id="KW-1133">Transmembrane helix</keyword>
<dbReference type="AlphaFoldDB" id="A0AAN9KVH5"/>
<feature type="region of interest" description="Disordered" evidence="1">
    <location>
        <begin position="37"/>
        <end position="75"/>
    </location>
</feature>
<dbReference type="Proteomes" id="UP001367508">
    <property type="component" value="Unassembled WGS sequence"/>
</dbReference>
<accession>A0AAN9KVH5</accession>
<reference evidence="3 4" key="1">
    <citation type="submission" date="2024-01" db="EMBL/GenBank/DDBJ databases">
        <title>The genomes of 5 underutilized Papilionoideae crops provide insights into root nodulation and disease resistanc.</title>
        <authorList>
            <person name="Jiang F."/>
        </authorList>
    </citation>
    <scope>NUCLEOTIDE SEQUENCE [LARGE SCALE GENOMIC DNA]</scope>
    <source>
        <strain evidence="3">LVBAO_FW01</strain>
        <tissue evidence="3">Leaves</tissue>
    </source>
</reference>
<feature type="transmembrane region" description="Helical" evidence="2">
    <location>
        <begin position="123"/>
        <end position="141"/>
    </location>
</feature>
<name>A0AAN9KVH5_CANGL</name>
<evidence type="ECO:0000256" key="2">
    <source>
        <dbReference type="SAM" id="Phobius"/>
    </source>
</evidence>
<comment type="caution">
    <text evidence="3">The sequence shown here is derived from an EMBL/GenBank/DDBJ whole genome shotgun (WGS) entry which is preliminary data.</text>
</comment>
<keyword evidence="4" id="KW-1185">Reference proteome</keyword>